<evidence type="ECO:0000313" key="3">
    <source>
        <dbReference type="Proteomes" id="UP000027135"/>
    </source>
</evidence>
<feature type="transmembrane region" description="Helical" evidence="1">
    <location>
        <begin position="57"/>
        <end position="74"/>
    </location>
</feature>
<feature type="transmembrane region" description="Helical" evidence="1">
    <location>
        <begin position="23"/>
        <end position="45"/>
    </location>
</feature>
<proteinExistence type="predicted"/>
<organism evidence="2 3">
    <name type="scientific">Zootermopsis nevadensis</name>
    <name type="common">Dampwood termite</name>
    <dbReference type="NCBI Taxonomy" id="136037"/>
    <lineage>
        <taxon>Eukaryota</taxon>
        <taxon>Metazoa</taxon>
        <taxon>Ecdysozoa</taxon>
        <taxon>Arthropoda</taxon>
        <taxon>Hexapoda</taxon>
        <taxon>Insecta</taxon>
        <taxon>Pterygota</taxon>
        <taxon>Neoptera</taxon>
        <taxon>Polyneoptera</taxon>
        <taxon>Dictyoptera</taxon>
        <taxon>Blattodea</taxon>
        <taxon>Blattoidea</taxon>
        <taxon>Termitoidae</taxon>
        <taxon>Termopsidae</taxon>
        <taxon>Zootermopsis</taxon>
    </lineage>
</organism>
<keyword evidence="3" id="KW-1185">Reference proteome</keyword>
<keyword evidence="1" id="KW-0812">Transmembrane</keyword>
<reference evidence="2 3" key="1">
    <citation type="journal article" date="2014" name="Nat. Commun.">
        <title>Molecular traces of alternative social organization in a termite genome.</title>
        <authorList>
            <person name="Terrapon N."/>
            <person name="Li C."/>
            <person name="Robertson H.M."/>
            <person name="Ji L."/>
            <person name="Meng X."/>
            <person name="Booth W."/>
            <person name="Chen Z."/>
            <person name="Childers C.P."/>
            <person name="Glastad K.M."/>
            <person name="Gokhale K."/>
            <person name="Gowin J."/>
            <person name="Gronenberg W."/>
            <person name="Hermansen R.A."/>
            <person name="Hu H."/>
            <person name="Hunt B.G."/>
            <person name="Huylmans A.K."/>
            <person name="Khalil S.M."/>
            <person name="Mitchell R.D."/>
            <person name="Munoz-Torres M.C."/>
            <person name="Mustard J.A."/>
            <person name="Pan H."/>
            <person name="Reese J.T."/>
            <person name="Scharf M.E."/>
            <person name="Sun F."/>
            <person name="Vogel H."/>
            <person name="Xiao J."/>
            <person name="Yang W."/>
            <person name="Yang Z."/>
            <person name="Yang Z."/>
            <person name="Zhou J."/>
            <person name="Zhu J."/>
            <person name="Brent C.S."/>
            <person name="Elsik C.G."/>
            <person name="Goodisman M.A."/>
            <person name="Liberles D.A."/>
            <person name="Roe R.M."/>
            <person name="Vargo E.L."/>
            <person name="Vilcinskas A."/>
            <person name="Wang J."/>
            <person name="Bornberg-Bauer E."/>
            <person name="Korb J."/>
            <person name="Zhang G."/>
            <person name="Liebig J."/>
        </authorList>
    </citation>
    <scope>NUCLEOTIDE SEQUENCE [LARGE SCALE GENOMIC DNA]</scope>
    <source>
        <tissue evidence="2">Whole organism</tissue>
    </source>
</reference>
<dbReference type="EMBL" id="KK853069">
    <property type="protein sequence ID" value="KDR11824.1"/>
    <property type="molecule type" value="Genomic_DNA"/>
</dbReference>
<dbReference type="AlphaFoldDB" id="A0A067QZL5"/>
<gene>
    <name evidence="2" type="ORF">L798_14249</name>
</gene>
<keyword evidence="1" id="KW-0472">Membrane</keyword>
<dbReference type="InParanoid" id="A0A067QZL5"/>
<evidence type="ECO:0000313" key="2">
    <source>
        <dbReference type="EMBL" id="KDR11824.1"/>
    </source>
</evidence>
<accession>A0A067QZL5</accession>
<name>A0A067QZL5_ZOONE</name>
<keyword evidence="1" id="KW-1133">Transmembrane helix</keyword>
<evidence type="ECO:0000256" key="1">
    <source>
        <dbReference type="SAM" id="Phobius"/>
    </source>
</evidence>
<sequence length="117" mass="13415">MYQFRYLWALCLLYYHRYHDYRMFTLFLLSLSSAHFWVLGILLILSALIPRLSTFKLFELVSVIALSLGGVIFTDSTALLSSSLCSIDLLARNFRLTGDALLDPIDNFTELPLDTDL</sequence>
<dbReference type="Proteomes" id="UP000027135">
    <property type="component" value="Unassembled WGS sequence"/>
</dbReference>
<protein>
    <submittedName>
        <fullName evidence="2">Uncharacterized protein</fullName>
    </submittedName>
</protein>